<keyword evidence="3" id="KW-0862">Zinc</keyword>
<evidence type="ECO:0000256" key="2">
    <source>
        <dbReference type="PROSITE-ProRule" id="PRU00068"/>
    </source>
</evidence>
<gene>
    <name evidence="7" type="ORF">Baya_16559</name>
</gene>
<accession>A0A556VWB9</accession>
<dbReference type="InterPro" id="IPR001762">
    <property type="entry name" value="Disintegrin_dom"/>
</dbReference>
<dbReference type="Pfam" id="PF08516">
    <property type="entry name" value="ADAM_CR"/>
    <property type="match status" value="1"/>
</dbReference>
<dbReference type="InterPro" id="IPR024079">
    <property type="entry name" value="MetalloPept_cat_dom_sf"/>
</dbReference>
<dbReference type="GO" id="GO:0004222">
    <property type="term" value="F:metalloendopeptidase activity"/>
    <property type="evidence" value="ECO:0007669"/>
    <property type="project" value="InterPro"/>
</dbReference>
<evidence type="ECO:0000259" key="5">
    <source>
        <dbReference type="PROSITE" id="PS50214"/>
    </source>
</evidence>
<keyword evidence="4" id="KW-0472">Membrane</keyword>
<dbReference type="Proteomes" id="UP000319801">
    <property type="component" value="Unassembled WGS sequence"/>
</dbReference>
<dbReference type="PROSITE" id="PS50214">
    <property type="entry name" value="DISINTEGRIN_2"/>
    <property type="match status" value="1"/>
</dbReference>
<dbReference type="PANTHER" id="PTHR11905:SF136">
    <property type="entry name" value="DISINTEGRIN AND METALLOPROTEINASE DOMAIN-CONTAINING PROTEIN 9"/>
    <property type="match status" value="1"/>
</dbReference>
<evidence type="ECO:0000256" key="4">
    <source>
        <dbReference type="SAM" id="Phobius"/>
    </source>
</evidence>
<dbReference type="PROSITE" id="PS50215">
    <property type="entry name" value="ADAM_MEPRO"/>
    <property type="match status" value="1"/>
</dbReference>
<keyword evidence="1 3" id="KW-1015">Disulfide bond</keyword>
<feature type="disulfide bond" evidence="3">
    <location>
        <begin position="319"/>
        <end position="324"/>
    </location>
</feature>
<dbReference type="Pfam" id="PF01421">
    <property type="entry name" value="Reprolysin"/>
    <property type="match status" value="3"/>
</dbReference>
<proteinExistence type="predicted"/>
<keyword evidence="4" id="KW-1133">Transmembrane helix</keyword>
<feature type="domain" description="Peptidase M12B" evidence="6">
    <location>
        <begin position="140"/>
        <end position="400"/>
    </location>
</feature>
<evidence type="ECO:0000256" key="1">
    <source>
        <dbReference type="ARBA" id="ARBA00023157"/>
    </source>
</evidence>
<evidence type="ECO:0000256" key="3">
    <source>
        <dbReference type="PROSITE-ProRule" id="PRU00276"/>
    </source>
</evidence>
<feature type="binding site" evidence="3">
    <location>
        <position position="312"/>
    </location>
    <ligand>
        <name>Zn(2+)</name>
        <dbReference type="ChEBI" id="CHEBI:29105"/>
        <note>catalytic</note>
    </ligand>
</feature>
<evidence type="ECO:0000313" key="7">
    <source>
        <dbReference type="EMBL" id="TUD36245.1"/>
    </source>
</evidence>
<feature type="domain" description="Disintegrin" evidence="5">
    <location>
        <begin position="408"/>
        <end position="464"/>
    </location>
</feature>
<organism evidence="7 8">
    <name type="scientific">Bagarius yarrelli</name>
    <name type="common">Goonch</name>
    <name type="synonym">Bagrus yarrelli</name>
    <dbReference type="NCBI Taxonomy" id="175774"/>
    <lineage>
        <taxon>Eukaryota</taxon>
        <taxon>Metazoa</taxon>
        <taxon>Chordata</taxon>
        <taxon>Craniata</taxon>
        <taxon>Vertebrata</taxon>
        <taxon>Euteleostomi</taxon>
        <taxon>Actinopterygii</taxon>
        <taxon>Neopterygii</taxon>
        <taxon>Teleostei</taxon>
        <taxon>Ostariophysi</taxon>
        <taxon>Siluriformes</taxon>
        <taxon>Sisoridae</taxon>
        <taxon>Sisorinae</taxon>
        <taxon>Bagarius</taxon>
    </lineage>
</organism>
<feature type="binding site" evidence="3">
    <location>
        <position position="306"/>
    </location>
    <ligand>
        <name>Zn(2+)</name>
        <dbReference type="ChEBI" id="CHEBI:29105"/>
        <note>catalytic</note>
    </ligand>
</feature>
<dbReference type="CDD" id="cd04269">
    <property type="entry name" value="ZnMc_adamalysin_II_like"/>
    <property type="match status" value="1"/>
</dbReference>
<keyword evidence="7" id="KW-0401">Integrin</keyword>
<dbReference type="AlphaFoldDB" id="A0A556VWB9"/>
<dbReference type="Gene3D" id="3.40.390.10">
    <property type="entry name" value="Collagenase (Catalytic Domain)"/>
    <property type="match status" value="1"/>
</dbReference>
<dbReference type="PANTHER" id="PTHR11905">
    <property type="entry name" value="ADAM A DISINTEGRIN AND METALLOPROTEASE DOMAIN"/>
    <property type="match status" value="1"/>
</dbReference>
<comment type="caution">
    <text evidence="7">The sequence shown here is derived from an EMBL/GenBank/DDBJ whole genome shotgun (WGS) entry which is preliminary data.</text>
</comment>
<reference evidence="7 8" key="1">
    <citation type="journal article" date="2019" name="Genome Biol. Evol.">
        <title>Whole-Genome Sequencing of the Giant Devil Catfish, Bagarius yarrelli.</title>
        <authorList>
            <person name="Jiang W."/>
            <person name="Lv Y."/>
            <person name="Cheng L."/>
            <person name="Yang K."/>
            <person name="Chao B."/>
            <person name="Wang X."/>
            <person name="Li Y."/>
            <person name="Pan X."/>
            <person name="You X."/>
            <person name="Zhang Y."/>
            <person name="Yang J."/>
            <person name="Li J."/>
            <person name="Zhang X."/>
            <person name="Liu S."/>
            <person name="Sun C."/>
            <person name="Yang J."/>
            <person name="Shi Q."/>
        </authorList>
    </citation>
    <scope>NUCLEOTIDE SEQUENCE [LARGE SCALE GENOMIC DNA]</scope>
    <source>
        <strain evidence="7">JWS20170419001</strain>
        <tissue evidence="7">Muscle</tissue>
    </source>
</reference>
<feature type="binding site" evidence="3">
    <location>
        <position position="302"/>
    </location>
    <ligand>
        <name>Zn(2+)</name>
        <dbReference type="ChEBI" id="CHEBI:29105"/>
        <note>catalytic</note>
    </ligand>
</feature>
<dbReference type="SMART" id="SM00608">
    <property type="entry name" value="ACR"/>
    <property type="match status" value="1"/>
</dbReference>
<dbReference type="InterPro" id="IPR006586">
    <property type="entry name" value="ADAM_Cys-rich"/>
</dbReference>
<dbReference type="GO" id="GO:0007229">
    <property type="term" value="P:integrin-mediated signaling pathway"/>
    <property type="evidence" value="ECO:0007669"/>
    <property type="project" value="UniProtKB-KW"/>
</dbReference>
<dbReference type="OrthoDB" id="5951731at2759"/>
<dbReference type="InterPro" id="IPR036436">
    <property type="entry name" value="Disintegrin_dom_sf"/>
</dbReference>
<keyword evidence="3" id="KW-0479">Metal-binding</keyword>
<dbReference type="SMART" id="SM00050">
    <property type="entry name" value="DISIN"/>
    <property type="match status" value="1"/>
</dbReference>
<dbReference type="SUPFAM" id="SSF55486">
    <property type="entry name" value="Metalloproteases ('zincins'), catalytic domain"/>
    <property type="match status" value="1"/>
</dbReference>
<name>A0A556VWB9_BAGYA</name>
<dbReference type="Gene3D" id="4.10.70.10">
    <property type="entry name" value="Disintegrin domain"/>
    <property type="match status" value="1"/>
</dbReference>
<dbReference type="InterPro" id="IPR034027">
    <property type="entry name" value="Reprolysin_adamalysin"/>
</dbReference>
<evidence type="ECO:0000313" key="8">
    <source>
        <dbReference type="Proteomes" id="UP000319801"/>
    </source>
</evidence>
<dbReference type="SUPFAM" id="SSF57552">
    <property type="entry name" value="Blood coagulation inhibitor (disintegrin)"/>
    <property type="match status" value="1"/>
</dbReference>
<dbReference type="GO" id="GO:0005886">
    <property type="term" value="C:plasma membrane"/>
    <property type="evidence" value="ECO:0007669"/>
    <property type="project" value="TreeGrafter"/>
</dbReference>
<keyword evidence="4" id="KW-0812">Transmembrane</keyword>
<feature type="active site" evidence="3">
    <location>
        <position position="303"/>
    </location>
</feature>
<dbReference type="EMBL" id="VCAZ01000344">
    <property type="protein sequence ID" value="TUD36245.1"/>
    <property type="molecule type" value="Genomic_DNA"/>
</dbReference>
<dbReference type="GO" id="GO:0046872">
    <property type="term" value="F:metal ion binding"/>
    <property type="evidence" value="ECO:0007669"/>
    <property type="project" value="UniProtKB-KW"/>
</dbReference>
<feature type="transmembrane region" description="Helical" evidence="4">
    <location>
        <begin position="606"/>
        <end position="628"/>
    </location>
</feature>
<evidence type="ECO:0000259" key="6">
    <source>
        <dbReference type="PROSITE" id="PS50215"/>
    </source>
</evidence>
<sequence>MDGLMGKMDGWIGNGHDGWMDCWMGHDMEEWMDGWIDDAGGQMDGWIAGWMGQMDGWIAGWIGQMDGWIAGWIGQMDGSYALEPVSPSSNHEHFLFPMEKSETEPFVCGVDSKQQHDSSRVRTSPMDVFFRKKRNLPQTRYVELVLVVDHLRFKIKKSDRVAVREEMVQLANFLDTYFRQLNIRIVLVGLEIFETGNPFDVEGSASEVLGRFVEWRKKNLTSRVRNDMAQLVIGRTDAYSGGILGMAYVGTVCSAGSGGGISVLSELGEEDEVKEEEEVNVRGGREEFSDERLQFYSTVMAHEMGHNLGMNHDTSSCQCDGNSCIMNSGVTSVSLTRTHTHTHTHTHTPLNFSLCVCVCVCVCVCGVYMYRGSRSFSSCSAQDFEALVLRGGGVCLLNQPAQNSVISGPKCGNQILEGSEECDCGPPELLVSGTPCRASANQCDLPEFCTGQSGFCPPDSYQMDGLTCESGTAYCFEGRCQTLEYQCRQLFGQTATRANEKCFSHVNTQGTRFGNCGYSGSQLVPCSVANSKCGKIQCTNFDSNYPPPGAVLSVENIEPGVSCRNADFNLGSDVLDPGYVKTGTVCAANKVNKRWDGMDYSLRNGLLIFFLLVLPVLLLVVFGLLYVFRRDSLNRCFRCRRSKRSR</sequence>
<comment type="caution">
    <text evidence="3">Lacks conserved residue(s) required for the propagation of feature annotation.</text>
</comment>
<feature type="disulfide bond" evidence="2">
    <location>
        <begin position="436"/>
        <end position="456"/>
    </location>
</feature>
<dbReference type="InterPro" id="IPR001590">
    <property type="entry name" value="Peptidase_M12B"/>
</dbReference>
<keyword evidence="8" id="KW-1185">Reference proteome</keyword>
<dbReference type="GO" id="GO:0006508">
    <property type="term" value="P:proteolysis"/>
    <property type="evidence" value="ECO:0007669"/>
    <property type="project" value="InterPro"/>
</dbReference>
<protein>
    <submittedName>
        <fullName evidence="7">Disintegrin and metalloproteinase domain-containing protein 9</fullName>
    </submittedName>
</protein>